<sequence>MDRVSEPVRLLDQHRFDPSRHVEVELNGEWWPGLQHAWRLTSDRDHWVAEVEFSARYE</sequence>
<dbReference type="InParanoid" id="A0A1I4BZ73"/>
<evidence type="ECO:0000313" key="2">
    <source>
        <dbReference type="Proteomes" id="UP000199152"/>
    </source>
</evidence>
<reference evidence="1 2" key="1">
    <citation type="submission" date="2016-10" db="EMBL/GenBank/DDBJ databases">
        <authorList>
            <person name="de Groot N.N."/>
        </authorList>
    </citation>
    <scope>NUCLEOTIDE SEQUENCE [LARGE SCALE GENOMIC DNA]</scope>
    <source>
        <strain evidence="1 2">DSM 45317</strain>
    </source>
</reference>
<gene>
    <name evidence="1" type="ORF">SAMN04488085_103270</name>
</gene>
<dbReference type="Proteomes" id="UP000199152">
    <property type="component" value="Unassembled WGS sequence"/>
</dbReference>
<name>A0A1I4BZ73_9ACTN</name>
<evidence type="ECO:0000313" key="1">
    <source>
        <dbReference type="EMBL" id="SFK74088.1"/>
    </source>
</evidence>
<dbReference type="EMBL" id="FOSW01000003">
    <property type="protein sequence ID" value="SFK74088.1"/>
    <property type="molecule type" value="Genomic_DNA"/>
</dbReference>
<protein>
    <submittedName>
        <fullName evidence="1">Uncharacterized protein</fullName>
    </submittedName>
</protein>
<keyword evidence="2" id="KW-1185">Reference proteome</keyword>
<dbReference type="AlphaFoldDB" id="A0A1I4BZ73"/>
<accession>A0A1I4BZ73</accession>
<dbReference type="STRING" id="504800.SAMN04488085_103270"/>
<proteinExistence type="predicted"/>
<organism evidence="1 2">
    <name type="scientific">Geodermatophilus ruber</name>
    <dbReference type="NCBI Taxonomy" id="504800"/>
    <lineage>
        <taxon>Bacteria</taxon>
        <taxon>Bacillati</taxon>
        <taxon>Actinomycetota</taxon>
        <taxon>Actinomycetes</taxon>
        <taxon>Geodermatophilales</taxon>
        <taxon>Geodermatophilaceae</taxon>
        <taxon>Geodermatophilus</taxon>
    </lineage>
</organism>
<dbReference type="RefSeq" id="WP_177212673.1">
    <property type="nucleotide sequence ID" value="NZ_FOSW01000003.1"/>
</dbReference>